<dbReference type="STRING" id="478820.A0A196SHR9"/>
<organism evidence="2 3">
    <name type="scientific">Blastocystis sp. subtype 1 (strain ATCC 50177 / NandII)</name>
    <dbReference type="NCBI Taxonomy" id="478820"/>
    <lineage>
        <taxon>Eukaryota</taxon>
        <taxon>Sar</taxon>
        <taxon>Stramenopiles</taxon>
        <taxon>Bigyra</taxon>
        <taxon>Opalozoa</taxon>
        <taxon>Opalinata</taxon>
        <taxon>Blastocystidae</taxon>
        <taxon>Blastocystis</taxon>
    </lineage>
</organism>
<dbReference type="GO" id="GO:0004672">
    <property type="term" value="F:protein kinase activity"/>
    <property type="evidence" value="ECO:0007669"/>
    <property type="project" value="InterPro"/>
</dbReference>
<dbReference type="Proteomes" id="UP000078348">
    <property type="component" value="Unassembled WGS sequence"/>
</dbReference>
<name>A0A196SHR9_BLAHN</name>
<dbReference type="GO" id="GO:0005524">
    <property type="term" value="F:ATP binding"/>
    <property type="evidence" value="ECO:0007669"/>
    <property type="project" value="InterPro"/>
</dbReference>
<dbReference type="OrthoDB" id="40902at2759"/>
<dbReference type="PANTHER" id="PTHR24347">
    <property type="entry name" value="SERINE/THREONINE-PROTEIN KINASE"/>
    <property type="match status" value="1"/>
</dbReference>
<dbReference type="InterPro" id="IPR000719">
    <property type="entry name" value="Prot_kinase_dom"/>
</dbReference>
<dbReference type="EMBL" id="LXWW01000121">
    <property type="protein sequence ID" value="OAO15717.1"/>
    <property type="molecule type" value="Genomic_DNA"/>
</dbReference>
<evidence type="ECO:0000259" key="1">
    <source>
        <dbReference type="PROSITE" id="PS50011"/>
    </source>
</evidence>
<keyword evidence="3" id="KW-1185">Reference proteome</keyword>
<dbReference type="SUPFAM" id="SSF56112">
    <property type="entry name" value="Protein kinase-like (PK-like)"/>
    <property type="match status" value="1"/>
</dbReference>
<dbReference type="PROSITE" id="PS50011">
    <property type="entry name" value="PROTEIN_KINASE_DOM"/>
    <property type="match status" value="1"/>
</dbReference>
<dbReference type="PROSITE" id="PS00108">
    <property type="entry name" value="PROTEIN_KINASE_ST"/>
    <property type="match status" value="1"/>
</dbReference>
<dbReference type="Gene3D" id="1.10.510.10">
    <property type="entry name" value="Transferase(Phosphotransferase) domain 1"/>
    <property type="match status" value="2"/>
</dbReference>
<gene>
    <name evidence="2" type="ORF">AV274_2568</name>
</gene>
<comment type="caution">
    <text evidence="2">The sequence shown here is derived from an EMBL/GenBank/DDBJ whole genome shotgun (WGS) entry which is preliminary data.</text>
</comment>
<dbReference type="Pfam" id="PF00069">
    <property type="entry name" value="Pkinase"/>
    <property type="match status" value="2"/>
</dbReference>
<reference evidence="2 3" key="1">
    <citation type="submission" date="2016-05" db="EMBL/GenBank/DDBJ databases">
        <title>Nuclear genome of Blastocystis sp. subtype 1 NandII.</title>
        <authorList>
            <person name="Gentekaki E."/>
            <person name="Curtis B."/>
            <person name="Stairs C."/>
            <person name="Eme L."/>
            <person name="Herman E."/>
            <person name="Klimes V."/>
            <person name="Arias M.C."/>
            <person name="Elias M."/>
            <person name="Hilliou F."/>
            <person name="Klute M."/>
            <person name="Malik S.-B."/>
            <person name="Pightling A."/>
            <person name="Rachubinski R."/>
            <person name="Salas D."/>
            <person name="Schlacht A."/>
            <person name="Suga H."/>
            <person name="Archibald J."/>
            <person name="Ball S.G."/>
            <person name="Clark G."/>
            <person name="Dacks J."/>
            <person name="Van Der Giezen M."/>
            <person name="Tsaousis A."/>
            <person name="Roger A."/>
        </authorList>
    </citation>
    <scope>NUCLEOTIDE SEQUENCE [LARGE SCALE GENOMIC DNA]</scope>
    <source>
        <strain evidence="3">ATCC 50177 / NandII</strain>
    </source>
</reference>
<proteinExistence type="predicted"/>
<evidence type="ECO:0000313" key="3">
    <source>
        <dbReference type="Proteomes" id="UP000078348"/>
    </source>
</evidence>
<feature type="domain" description="Protein kinase" evidence="1">
    <location>
        <begin position="222"/>
        <end position="494"/>
    </location>
</feature>
<keyword evidence="2" id="KW-0418">Kinase</keyword>
<keyword evidence="2" id="KW-0808">Transferase</keyword>
<evidence type="ECO:0000313" key="2">
    <source>
        <dbReference type="EMBL" id="OAO15717.1"/>
    </source>
</evidence>
<accession>A0A196SHR9</accession>
<sequence>MESVPEQNRLRSFDILLVDTARNHCENGTLTINNRMIILEFPSIHKRAALFILNCTITAKVKDVGCSLSISCNNSRTDILLTKSSDLQQVYSLVCAEKEAVELLKQDLRKSILNDPRIDVEGMDSELMDILILAYSTSESDRESIIPRITALLLVCDPGYRAGVISVITSFVTLLRKVLPSPDDPLNRILCALDKLVVEFPKDSVKPVMKGSLFVSDISKVLQIKDLIGKGGQAIVYSAVLRSTGMPVAVKVESKQMNSKTKLRFERETDLLNKLKGIKHVAQMFYLLDDASNHYIVQELITGPSLINVLTEKNMPIDEETSKIILRTLIETVIILHQKGIIHRDIKPENIMLADSNDLTNIILIDFGFSREVDEKNMSTGVGTPLYRAPEIVANSHHDQSADVWSIGANSHYDQSADVWSIGATAYAILTCAFPFGNDKDPHAKERIRTGRYSTTHSNYRRLSAEAKDFLNCFLRVDPKERITLEDALNHPWLSAHSNPRPMPPPTPFSPQSVNQVCSHGSSQTMRSIPVELYYCRTSVSCYLNVSTKTPCCFLVAGQAVLCDLRLVHDGTLWLHCVRNVLFDNDVSRPEDKWLKVACKGRSVVMHTAKEKLFRLSEENTEREIVVVCNGARKYHSVSKDVILILSAFATDHDEEYGMLSPLSAVMLGYENLENYYYVVISEDSKTFVVEC</sequence>
<dbReference type="AlphaFoldDB" id="A0A196SHR9"/>
<dbReference type="InterPro" id="IPR008271">
    <property type="entry name" value="Ser/Thr_kinase_AS"/>
</dbReference>
<protein>
    <submittedName>
        <fullName evidence="2">Protein kinase 1</fullName>
    </submittedName>
</protein>
<dbReference type="SMART" id="SM00220">
    <property type="entry name" value="S_TKc"/>
    <property type="match status" value="1"/>
</dbReference>
<dbReference type="InterPro" id="IPR011009">
    <property type="entry name" value="Kinase-like_dom_sf"/>
</dbReference>